<reference evidence="2" key="1">
    <citation type="submission" date="2020-07" db="EMBL/GenBank/DDBJ databases">
        <title>Clarias magur genome sequencing, assembly and annotation.</title>
        <authorList>
            <person name="Kushwaha B."/>
            <person name="Kumar R."/>
            <person name="Das P."/>
            <person name="Joshi C.G."/>
            <person name="Kumar D."/>
            <person name="Nagpure N.S."/>
            <person name="Pandey M."/>
            <person name="Agarwal S."/>
            <person name="Srivastava S."/>
            <person name="Singh M."/>
            <person name="Sahoo L."/>
            <person name="Jayasankar P."/>
            <person name="Meher P.K."/>
            <person name="Koringa P.G."/>
            <person name="Iquebal M.A."/>
            <person name="Das S.P."/>
            <person name="Bit A."/>
            <person name="Patnaik S."/>
            <person name="Patel N."/>
            <person name="Shah T.M."/>
            <person name="Hinsu A."/>
            <person name="Jena J.K."/>
        </authorList>
    </citation>
    <scope>NUCLEOTIDE SEQUENCE</scope>
    <source>
        <strain evidence="2">CIFAMagur01</strain>
        <tissue evidence="2">Testis</tissue>
    </source>
</reference>
<keyword evidence="1" id="KW-0732">Signal</keyword>
<accession>A0A8J4U5A5</accession>
<dbReference type="AlphaFoldDB" id="A0A8J4U5A5"/>
<sequence length="95" mass="10764">MSSRPDVICTAVSMLRCFLWLASCVSLLPREKADLTGQQRALALSGTSCRARKSEREQQGGHELNERWKSKVKENVWCVGERERKNESGANGRRE</sequence>
<evidence type="ECO:0000313" key="3">
    <source>
        <dbReference type="Proteomes" id="UP000727407"/>
    </source>
</evidence>
<evidence type="ECO:0008006" key="4">
    <source>
        <dbReference type="Google" id="ProtNLM"/>
    </source>
</evidence>
<feature type="chain" id="PRO_5035237983" description="Secreted protein" evidence="1">
    <location>
        <begin position="25"/>
        <end position="95"/>
    </location>
</feature>
<organism evidence="2 3">
    <name type="scientific">Clarias magur</name>
    <name type="common">Asian catfish</name>
    <name type="synonym">Macropteronotus magur</name>
    <dbReference type="NCBI Taxonomy" id="1594786"/>
    <lineage>
        <taxon>Eukaryota</taxon>
        <taxon>Metazoa</taxon>
        <taxon>Chordata</taxon>
        <taxon>Craniata</taxon>
        <taxon>Vertebrata</taxon>
        <taxon>Euteleostomi</taxon>
        <taxon>Actinopterygii</taxon>
        <taxon>Neopterygii</taxon>
        <taxon>Teleostei</taxon>
        <taxon>Ostariophysi</taxon>
        <taxon>Siluriformes</taxon>
        <taxon>Clariidae</taxon>
        <taxon>Clarias</taxon>
    </lineage>
</organism>
<protein>
    <recommendedName>
        <fullName evidence="4">Secreted protein</fullName>
    </recommendedName>
</protein>
<feature type="signal peptide" evidence="1">
    <location>
        <begin position="1"/>
        <end position="24"/>
    </location>
</feature>
<evidence type="ECO:0000256" key="1">
    <source>
        <dbReference type="SAM" id="SignalP"/>
    </source>
</evidence>
<evidence type="ECO:0000313" key="2">
    <source>
        <dbReference type="EMBL" id="KAF5892362.1"/>
    </source>
</evidence>
<proteinExistence type="predicted"/>
<name>A0A8J4U5A5_CLAMG</name>
<dbReference type="EMBL" id="QNUK01000507">
    <property type="protein sequence ID" value="KAF5892362.1"/>
    <property type="molecule type" value="Genomic_DNA"/>
</dbReference>
<keyword evidence="3" id="KW-1185">Reference proteome</keyword>
<comment type="caution">
    <text evidence="2">The sequence shown here is derived from an EMBL/GenBank/DDBJ whole genome shotgun (WGS) entry which is preliminary data.</text>
</comment>
<dbReference type="Proteomes" id="UP000727407">
    <property type="component" value="Unassembled WGS sequence"/>
</dbReference>
<gene>
    <name evidence="2" type="ORF">DAT39_017932</name>
</gene>